<dbReference type="PANTHER" id="PTHR23074:SF78">
    <property type="entry name" value="KATANIN P60 ATPASE-CONTAINING SUBUNIT A-LIKE 2"/>
    <property type="match status" value="1"/>
</dbReference>
<dbReference type="GO" id="GO:0005524">
    <property type="term" value="F:ATP binding"/>
    <property type="evidence" value="ECO:0007669"/>
    <property type="project" value="UniProtKB-KW"/>
</dbReference>
<evidence type="ECO:0000256" key="4">
    <source>
        <dbReference type="ARBA" id="ARBA00022741"/>
    </source>
</evidence>
<feature type="compositionally biased region" description="Polar residues" evidence="8">
    <location>
        <begin position="89"/>
        <end position="98"/>
    </location>
</feature>
<dbReference type="Pfam" id="PF17862">
    <property type="entry name" value="AAA_lid_3"/>
    <property type="match status" value="1"/>
</dbReference>
<dbReference type="GO" id="GO:0000922">
    <property type="term" value="C:spindle pole"/>
    <property type="evidence" value="ECO:0007669"/>
    <property type="project" value="UniProtKB-SubCell"/>
</dbReference>
<comment type="subcellular location">
    <subcellularLocation>
        <location evidence="1">Cytoplasm</location>
        <location evidence="1">Cytoskeleton</location>
        <location evidence="1">Spindle pole</location>
    </subcellularLocation>
</comment>
<feature type="region of interest" description="Disordered" evidence="8">
    <location>
        <begin position="1"/>
        <end position="32"/>
    </location>
</feature>
<comment type="caution">
    <text evidence="10">The sequence shown here is derived from an EMBL/GenBank/DDBJ whole genome shotgun (WGS) entry which is preliminary data.</text>
</comment>
<dbReference type="SMART" id="SM00382">
    <property type="entry name" value="AAA"/>
    <property type="match status" value="1"/>
</dbReference>
<dbReference type="EMBL" id="JBJQOH010000003">
    <property type="protein sequence ID" value="KAL3692801.1"/>
    <property type="molecule type" value="Genomic_DNA"/>
</dbReference>
<dbReference type="Gene3D" id="1.10.8.60">
    <property type="match status" value="1"/>
</dbReference>
<dbReference type="InterPro" id="IPR041569">
    <property type="entry name" value="AAA_lid_3"/>
</dbReference>
<dbReference type="Gene3D" id="3.40.50.300">
    <property type="entry name" value="P-loop containing nucleotide triphosphate hydrolases"/>
    <property type="match status" value="1"/>
</dbReference>
<dbReference type="InterPro" id="IPR050304">
    <property type="entry name" value="MT-severing_AAA_ATPase"/>
</dbReference>
<dbReference type="PANTHER" id="PTHR23074">
    <property type="entry name" value="AAA DOMAIN-CONTAINING"/>
    <property type="match status" value="1"/>
</dbReference>
<dbReference type="GO" id="GO:0005874">
    <property type="term" value="C:microtubule"/>
    <property type="evidence" value="ECO:0007669"/>
    <property type="project" value="UniProtKB-KW"/>
</dbReference>
<evidence type="ECO:0000256" key="6">
    <source>
        <dbReference type="ARBA" id="ARBA00023212"/>
    </source>
</evidence>
<evidence type="ECO:0000256" key="8">
    <source>
        <dbReference type="SAM" id="MobiDB-lite"/>
    </source>
</evidence>
<dbReference type="InterPro" id="IPR003959">
    <property type="entry name" value="ATPase_AAA_core"/>
</dbReference>
<keyword evidence="3" id="KW-0493">Microtubule</keyword>
<keyword evidence="2" id="KW-0963">Cytoplasm</keyword>
<feature type="region of interest" description="Disordered" evidence="8">
    <location>
        <begin position="128"/>
        <end position="160"/>
    </location>
</feature>
<dbReference type="AlphaFoldDB" id="A0ABD3HRQ0"/>
<sequence length="465" mass="52004">MAAAAVTKARLGSAPEKKKLERGNDRRKRSERGAWWQCGIMPLFSQSSENVTDDEPAVTRWSFQDFERAYEMKFASKWFKSSPPPESEPVTNGEIQGPQSGGPAAEGNGVLSRNKIPQSTAVYEQYLNNKKNGETPGLNGTSTNERSELWPSKPLPDFGSPEMNELAQSITRDIVRDTSDIKWGSIKGLENAKRLMKEAVVMPIKYPQYFKGLLSPWKGILLFGPPGTGKTMLAKAVASECNTTFFNISASSIVSKWRGDSEKLVKVLFELARHFAPSTIFLDEIDAIISQRGDGRSEHEASRRLKTELLVQMDGLNKSTDLVFLLAATNLPWELDAAMLRRLEKRILVPLPEPEARRAMCEELLPKEQNPDLPYDEMVELTEGYSGSDLRIVCKEAAMRPLRRLMAELDRMERNGGVHTEEDLPKIGAITEEDVRIALETTRPSAHLLAARYEQFDADFGSRAV</sequence>
<dbReference type="Proteomes" id="UP001633002">
    <property type="component" value="Unassembled WGS sequence"/>
</dbReference>
<evidence type="ECO:0000313" key="10">
    <source>
        <dbReference type="EMBL" id="KAL3692801.1"/>
    </source>
</evidence>
<evidence type="ECO:0000313" key="11">
    <source>
        <dbReference type="Proteomes" id="UP001633002"/>
    </source>
</evidence>
<dbReference type="InterPro" id="IPR027417">
    <property type="entry name" value="P-loop_NTPase"/>
</dbReference>
<organism evidence="10 11">
    <name type="scientific">Riccia sorocarpa</name>
    <dbReference type="NCBI Taxonomy" id="122646"/>
    <lineage>
        <taxon>Eukaryota</taxon>
        <taxon>Viridiplantae</taxon>
        <taxon>Streptophyta</taxon>
        <taxon>Embryophyta</taxon>
        <taxon>Marchantiophyta</taxon>
        <taxon>Marchantiopsida</taxon>
        <taxon>Marchantiidae</taxon>
        <taxon>Marchantiales</taxon>
        <taxon>Ricciaceae</taxon>
        <taxon>Riccia</taxon>
    </lineage>
</organism>
<name>A0ABD3HRQ0_9MARC</name>
<dbReference type="GO" id="GO:0016853">
    <property type="term" value="F:isomerase activity"/>
    <property type="evidence" value="ECO:0007669"/>
    <property type="project" value="UniProtKB-KW"/>
</dbReference>
<keyword evidence="11" id="KW-1185">Reference proteome</keyword>
<evidence type="ECO:0000256" key="3">
    <source>
        <dbReference type="ARBA" id="ARBA00022701"/>
    </source>
</evidence>
<feature type="region of interest" description="Disordered" evidence="8">
    <location>
        <begin position="79"/>
        <end position="111"/>
    </location>
</feature>
<dbReference type="Pfam" id="PF00004">
    <property type="entry name" value="AAA"/>
    <property type="match status" value="1"/>
</dbReference>
<protein>
    <recommendedName>
        <fullName evidence="9">AAA+ ATPase domain-containing protein</fullName>
    </recommendedName>
</protein>
<keyword evidence="7" id="KW-0413">Isomerase</keyword>
<reference evidence="10 11" key="1">
    <citation type="submission" date="2024-09" db="EMBL/GenBank/DDBJ databases">
        <title>Chromosome-scale assembly of Riccia sorocarpa.</title>
        <authorList>
            <person name="Paukszto L."/>
        </authorList>
    </citation>
    <scope>NUCLEOTIDE SEQUENCE [LARGE SCALE GENOMIC DNA]</scope>
    <source>
        <strain evidence="10">LP-2024</strain>
        <tissue evidence="10">Aerial parts of the thallus</tissue>
    </source>
</reference>
<evidence type="ECO:0000256" key="5">
    <source>
        <dbReference type="ARBA" id="ARBA00022840"/>
    </source>
</evidence>
<feature type="domain" description="AAA+ ATPase" evidence="9">
    <location>
        <begin position="216"/>
        <end position="353"/>
    </location>
</feature>
<keyword evidence="5" id="KW-0067">ATP-binding</keyword>
<keyword evidence="4" id="KW-0547">Nucleotide-binding</keyword>
<evidence type="ECO:0000256" key="7">
    <source>
        <dbReference type="ARBA" id="ARBA00023235"/>
    </source>
</evidence>
<evidence type="ECO:0000256" key="2">
    <source>
        <dbReference type="ARBA" id="ARBA00022490"/>
    </source>
</evidence>
<feature type="compositionally biased region" description="Basic and acidic residues" evidence="8">
    <location>
        <begin position="15"/>
        <end position="24"/>
    </location>
</feature>
<accession>A0ABD3HRQ0</accession>
<dbReference type="CDD" id="cd19509">
    <property type="entry name" value="RecA-like_VPS4-like"/>
    <property type="match status" value="1"/>
</dbReference>
<keyword evidence="6" id="KW-0206">Cytoskeleton</keyword>
<proteinExistence type="predicted"/>
<gene>
    <name evidence="10" type="ORF">R1sor_006452</name>
</gene>
<dbReference type="SUPFAM" id="SSF52540">
    <property type="entry name" value="P-loop containing nucleoside triphosphate hydrolases"/>
    <property type="match status" value="1"/>
</dbReference>
<dbReference type="InterPro" id="IPR003593">
    <property type="entry name" value="AAA+_ATPase"/>
</dbReference>
<evidence type="ECO:0000256" key="1">
    <source>
        <dbReference type="ARBA" id="ARBA00004647"/>
    </source>
</evidence>
<dbReference type="FunFam" id="3.40.50.300:FF:000159">
    <property type="entry name" value="Katanin p60 ATPase-containing subunit A1"/>
    <property type="match status" value="1"/>
</dbReference>
<evidence type="ECO:0000259" key="9">
    <source>
        <dbReference type="SMART" id="SM00382"/>
    </source>
</evidence>